<reference evidence="1 2" key="1">
    <citation type="journal article" date="2021" name="Hortic Res">
        <title>The domestication of Cucurbita argyrosperma as revealed by the genome of its wild relative.</title>
        <authorList>
            <person name="Barrera-Redondo J."/>
            <person name="Sanchez-de la Vega G."/>
            <person name="Aguirre-Liguori J.A."/>
            <person name="Castellanos-Morales G."/>
            <person name="Gutierrez-Guerrero Y.T."/>
            <person name="Aguirre-Dugua X."/>
            <person name="Aguirre-Planter E."/>
            <person name="Tenaillon M.I."/>
            <person name="Lira-Saade R."/>
            <person name="Eguiarte L.E."/>
        </authorList>
    </citation>
    <scope>NUCLEOTIDE SEQUENCE [LARGE SCALE GENOMIC DNA]</scope>
    <source>
        <strain evidence="1">JBR-2021</strain>
    </source>
</reference>
<name>A0AAV6MJH6_9ROSI</name>
<protein>
    <submittedName>
        <fullName evidence="1">Uncharacterized protein</fullName>
    </submittedName>
</protein>
<dbReference type="Proteomes" id="UP000685013">
    <property type="component" value="Chromosome 14"/>
</dbReference>
<proteinExistence type="predicted"/>
<keyword evidence="2" id="KW-1185">Reference proteome</keyword>
<evidence type="ECO:0000313" key="2">
    <source>
        <dbReference type="Proteomes" id="UP000685013"/>
    </source>
</evidence>
<comment type="caution">
    <text evidence="1">The sequence shown here is derived from an EMBL/GenBank/DDBJ whole genome shotgun (WGS) entry which is preliminary data.</text>
</comment>
<organism evidence="1 2">
    <name type="scientific">Cucurbita argyrosperma subsp. sororia</name>
    <dbReference type="NCBI Taxonomy" id="37648"/>
    <lineage>
        <taxon>Eukaryota</taxon>
        <taxon>Viridiplantae</taxon>
        <taxon>Streptophyta</taxon>
        <taxon>Embryophyta</taxon>
        <taxon>Tracheophyta</taxon>
        <taxon>Spermatophyta</taxon>
        <taxon>Magnoliopsida</taxon>
        <taxon>eudicotyledons</taxon>
        <taxon>Gunneridae</taxon>
        <taxon>Pentapetalae</taxon>
        <taxon>rosids</taxon>
        <taxon>fabids</taxon>
        <taxon>Cucurbitales</taxon>
        <taxon>Cucurbitaceae</taxon>
        <taxon>Cucurbiteae</taxon>
        <taxon>Cucurbita</taxon>
    </lineage>
</organism>
<dbReference type="AlphaFoldDB" id="A0AAV6MJH6"/>
<dbReference type="EMBL" id="JAGKQH010000014">
    <property type="protein sequence ID" value="KAG6581615.1"/>
    <property type="molecule type" value="Genomic_DNA"/>
</dbReference>
<sequence>MTLLTSYTSENIESDLRTVQNSRNRGVDLVEAHASQELEATYHVQVIGLAEAGRIKAHAGWQVLDRVWMSPDHAASWSRLHLSRTLTDWAATDERAGLHLRSEIPT</sequence>
<gene>
    <name evidence="1" type="ORF">SDJN03_21617</name>
</gene>
<feature type="non-terminal residue" evidence="1">
    <location>
        <position position="1"/>
    </location>
</feature>
<accession>A0AAV6MJH6</accession>
<evidence type="ECO:0000313" key="1">
    <source>
        <dbReference type="EMBL" id="KAG6581615.1"/>
    </source>
</evidence>